<reference evidence="2 3" key="1">
    <citation type="submission" date="2018-11" db="EMBL/GenBank/DDBJ databases">
        <title>Aerococcus sp. SJQ22, whole genome shotgun sequence.</title>
        <authorList>
            <person name="Sun L."/>
            <person name="Gao X."/>
            <person name="Chen W."/>
            <person name="Huang K."/>
        </authorList>
    </citation>
    <scope>NUCLEOTIDE SEQUENCE [LARGE SCALE GENOMIC DNA]</scope>
    <source>
        <strain evidence="2 3">SJQ22</strain>
    </source>
</reference>
<dbReference type="Gene3D" id="3.30.930.10">
    <property type="entry name" value="Bira Bifunctional Protein, Domain 2"/>
    <property type="match status" value="1"/>
</dbReference>
<evidence type="ECO:0000313" key="2">
    <source>
        <dbReference type="EMBL" id="RPA60439.1"/>
    </source>
</evidence>
<dbReference type="PANTHER" id="PTHR43679:SF2">
    <property type="entry name" value="OCTANOYL-[GCVH]:PROTEIN N-OCTANOYLTRANSFERASE"/>
    <property type="match status" value="1"/>
</dbReference>
<protein>
    <submittedName>
        <fullName evidence="2">Lipoate--protein ligase</fullName>
    </submittedName>
</protein>
<dbReference type="InterPro" id="IPR045864">
    <property type="entry name" value="aa-tRNA-synth_II/BPL/LPL"/>
</dbReference>
<evidence type="ECO:0000313" key="3">
    <source>
        <dbReference type="Proteomes" id="UP000273977"/>
    </source>
</evidence>
<dbReference type="GO" id="GO:0009249">
    <property type="term" value="P:protein lipoylation"/>
    <property type="evidence" value="ECO:0007669"/>
    <property type="project" value="UniProtKB-ARBA"/>
</dbReference>
<keyword evidence="2" id="KW-0436">Ligase</keyword>
<gene>
    <name evidence="2" type="ORF">EF384_05935</name>
</gene>
<dbReference type="AlphaFoldDB" id="A0A3N4GCA5"/>
<dbReference type="OrthoDB" id="2080934at2"/>
<dbReference type="PANTHER" id="PTHR43679">
    <property type="entry name" value="OCTANOYLTRANSFERASE LIPM-RELATED"/>
    <property type="match status" value="1"/>
</dbReference>
<dbReference type="GO" id="GO:0016740">
    <property type="term" value="F:transferase activity"/>
    <property type="evidence" value="ECO:0007669"/>
    <property type="project" value="UniProtKB-ARBA"/>
</dbReference>
<accession>A0A3N4GCA5</accession>
<dbReference type="EMBL" id="RKMG01000016">
    <property type="protein sequence ID" value="RPA60439.1"/>
    <property type="molecule type" value="Genomic_DNA"/>
</dbReference>
<name>A0A3N4GCA5_9LACT</name>
<dbReference type="GO" id="GO:0016874">
    <property type="term" value="F:ligase activity"/>
    <property type="evidence" value="ECO:0007669"/>
    <property type="project" value="UniProtKB-KW"/>
</dbReference>
<dbReference type="SUPFAM" id="SSF55681">
    <property type="entry name" value="Class II aaRS and biotin synthetases"/>
    <property type="match status" value="1"/>
</dbReference>
<sequence length="291" mass="32395">MLFDSFLPTDQPLQMAVYQDIYHDNVPLSLADHDQLLAPFAVDDAILNAINRGQFDAPLALHFWPTSPTVILGGMDTRLPDLPAAVKHLHDNTGIVPVVRPAGGLAVVSDPNVVNFTLLLDTKHKRLAIDDAYQLIVDLMQEAMDAHNIQLEVGEIETSYCPGKFDVSIRGKKIAGIAQRRIGHAVGIYVYISITGDQANRGQVVRDMYAAGRADLDDKDRYPQVDPDIMRNLSDFTAIDSVQDFIDDFLTAFKVNGVTVENRDVTTIETSEYLERMQKRNQVIYDILGKD</sequence>
<keyword evidence="3" id="KW-1185">Reference proteome</keyword>
<organism evidence="2 3">
    <name type="scientific">Aerococcus agrisoli</name>
    <dbReference type="NCBI Taxonomy" id="2487350"/>
    <lineage>
        <taxon>Bacteria</taxon>
        <taxon>Bacillati</taxon>
        <taxon>Bacillota</taxon>
        <taxon>Bacilli</taxon>
        <taxon>Lactobacillales</taxon>
        <taxon>Aerococcaceae</taxon>
        <taxon>Aerococcus</taxon>
    </lineage>
</organism>
<evidence type="ECO:0000259" key="1">
    <source>
        <dbReference type="PROSITE" id="PS51733"/>
    </source>
</evidence>
<dbReference type="Pfam" id="PF21948">
    <property type="entry name" value="LplA-B_cat"/>
    <property type="match status" value="1"/>
</dbReference>
<dbReference type="InterPro" id="IPR004143">
    <property type="entry name" value="BPL_LPL_catalytic"/>
</dbReference>
<dbReference type="Proteomes" id="UP000273977">
    <property type="component" value="Unassembled WGS sequence"/>
</dbReference>
<dbReference type="RefSeq" id="WP_123780215.1">
    <property type="nucleotide sequence ID" value="NZ_RKMG01000016.1"/>
</dbReference>
<dbReference type="PROSITE" id="PS51733">
    <property type="entry name" value="BPL_LPL_CATALYTIC"/>
    <property type="match status" value="1"/>
</dbReference>
<comment type="caution">
    <text evidence="2">The sequence shown here is derived from an EMBL/GenBank/DDBJ whole genome shotgun (WGS) entry which is preliminary data.</text>
</comment>
<feature type="domain" description="BPL/LPL catalytic" evidence="1">
    <location>
        <begin position="53"/>
        <end position="241"/>
    </location>
</feature>
<proteinExistence type="predicted"/>
<dbReference type="GO" id="GO:0140096">
    <property type="term" value="F:catalytic activity, acting on a protein"/>
    <property type="evidence" value="ECO:0007669"/>
    <property type="project" value="UniProtKB-ARBA"/>
</dbReference>
<dbReference type="InterPro" id="IPR050664">
    <property type="entry name" value="Octanoyltrans_LipM/LipL"/>
</dbReference>